<organism evidence="1 2">
    <name type="scientific">Entomospira culicis</name>
    <dbReference type="NCBI Taxonomy" id="2719989"/>
    <lineage>
        <taxon>Bacteria</taxon>
        <taxon>Pseudomonadati</taxon>
        <taxon>Spirochaetota</taxon>
        <taxon>Spirochaetia</taxon>
        <taxon>Spirochaetales</taxon>
        <taxon>Spirochaetaceae</taxon>
        <taxon>Entomospira</taxon>
    </lineage>
</organism>
<reference evidence="1" key="1">
    <citation type="submission" date="2020-03" db="EMBL/GenBank/DDBJ databases">
        <title>Spirochaetal bacteria isolated from arthropods constitute a novel genus Entomospira genus novum within the order Spirochaetales.</title>
        <authorList>
            <person name="Grana-Miraglia L."/>
            <person name="Sikutova S."/>
            <person name="Fingerle V."/>
            <person name="Sing A."/>
            <person name="Castillo-Ramirez S."/>
            <person name="Margos G."/>
            <person name="Rudolf I."/>
        </authorList>
    </citation>
    <scope>NUCLEOTIDE SEQUENCE</scope>
    <source>
        <strain evidence="1">BR149</strain>
    </source>
</reference>
<gene>
    <name evidence="1" type="ORF">HCT48_03295</name>
</gene>
<dbReference type="EMBL" id="JAATLM010000001">
    <property type="protein sequence ID" value="NIZ69239.1"/>
    <property type="molecule type" value="Genomic_DNA"/>
</dbReference>
<name>A0A968GHT9_9SPIO</name>
<evidence type="ECO:0000313" key="1">
    <source>
        <dbReference type="EMBL" id="NIZ69239.1"/>
    </source>
</evidence>
<dbReference type="Proteomes" id="UP000778951">
    <property type="component" value="Unassembled WGS sequence"/>
</dbReference>
<dbReference type="AlphaFoldDB" id="A0A968GHT9"/>
<dbReference type="SUPFAM" id="SSF53335">
    <property type="entry name" value="S-adenosyl-L-methionine-dependent methyltransferases"/>
    <property type="match status" value="1"/>
</dbReference>
<dbReference type="PANTHER" id="PTHR43861">
    <property type="entry name" value="TRANS-ACONITATE 2-METHYLTRANSFERASE-RELATED"/>
    <property type="match status" value="1"/>
</dbReference>
<dbReference type="RefSeq" id="WP_167695334.1">
    <property type="nucleotide sequence ID" value="NZ_CP118181.1"/>
</dbReference>
<dbReference type="PANTHER" id="PTHR43861:SF6">
    <property type="entry name" value="METHYLTRANSFERASE TYPE 11"/>
    <property type="match status" value="1"/>
</dbReference>
<proteinExistence type="predicted"/>
<dbReference type="Gene3D" id="3.40.50.150">
    <property type="entry name" value="Vaccinia Virus protein VP39"/>
    <property type="match status" value="1"/>
</dbReference>
<dbReference type="InterPro" id="IPR029063">
    <property type="entry name" value="SAM-dependent_MTases_sf"/>
</dbReference>
<accession>A0A968GHT9</accession>
<dbReference type="GO" id="GO:0032259">
    <property type="term" value="P:methylation"/>
    <property type="evidence" value="ECO:0007669"/>
    <property type="project" value="UniProtKB-KW"/>
</dbReference>
<evidence type="ECO:0000313" key="2">
    <source>
        <dbReference type="Proteomes" id="UP000778951"/>
    </source>
</evidence>
<keyword evidence="2" id="KW-1185">Reference proteome</keyword>
<protein>
    <submittedName>
        <fullName evidence="1">Methyltransferase domain-containing protein</fullName>
    </submittedName>
</protein>
<sequence>MDEEQSLSNEFIEILFVPQVRANLGFGHLRRILALMRDMEQFFRVKTFIYIEKEYFYQELGAEIAQHILMEQLLHQVPKEKRWSLIVLDYFQSDASFAHQWREHGLVVALDEGGAGRTIYPYLIDILPRCKSHSLANEDERGYLRLNHIRRKTHHSDGELRILLTFGGSDQAKMTEVVGNFLASINFPSKQWSVVKGPLFKRTIAWPGVKVMEHVDMAEIYQDFDIVFTHFGITAYEALAAGCWPILLNPTQYHEDLATQEGFFSLGVKEISKKRHPWLKRCLQSNSYTQVMQAMPVSARLMPPRSLAVRLMELTAYKHACPVCDSNKVSSILYRTQRKSYAECAGCGMLYLMLFVRKAVTYDATYFDDSYRKQYGKSYLEDFEYIKKMGMLRLKRVMRYHSVRGESQMSLLDIGCAYGPFLQAGADAGLQVYGVDTAKEVVDYVVNELGFSAQVANFPQELPYAHQRFDFVTMWYVIEHFEQLDVVMRQVNRYLNVGGIFAFSTPKGDGLSAKKDLSAFLEASPDDHYTIFRKVGLRALLQRYGLELLHIETTGVHVQRKYAKIVLGSWQERLLKRLFTLRGLGDTFEIYARKKRDLDDE</sequence>
<dbReference type="GO" id="GO:0008168">
    <property type="term" value="F:methyltransferase activity"/>
    <property type="evidence" value="ECO:0007669"/>
    <property type="project" value="UniProtKB-KW"/>
</dbReference>
<dbReference type="CDD" id="cd02440">
    <property type="entry name" value="AdoMet_MTases"/>
    <property type="match status" value="1"/>
</dbReference>
<dbReference type="Pfam" id="PF13489">
    <property type="entry name" value="Methyltransf_23"/>
    <property type="match status" value="1"/>
</dbReference>
<keyword evidence="1" id="KW-0489">Methyltransferase</keyword>
<comment type="caution">
    <text evidence="1">The sequence shown here is derived from an EMBL/GenBank/DDBJ whole genome shotgun (WGS) entry which is preliminary data.</text>
</comment>
<keyword evidence="1" id="KW-0808">Transferase</keyword>
<dbReference type="Gene3D" id="3.40.50.2000">
    <property type="entry name" value="Glycogen Phosphorylase B"/>
    <property type="match status" value="1"/>
</dbReference>